<feature type="region of interest" description="Disordered" evidence="1">
    <location>
        <begin position="375"/>
        <end position="421"/>
    </location>
</feature>
<feature type="compositionally biased region" description="Low complexity" evidence="1">
    <location>
        <begin position="689"/>
        <end position="703"/>
    </location>
</feature>
<comment type="caution">
    <text evidence="2">The sequence shown here is derived from an EMBL/GenBank/DDBJ whole genome shotgun (WGS) entry which is preliminary data.</text>
</comment>
<feature type="compositionally biased region" description="Polar residues" evidence="1">
    <location>
        <begin position="815"/>
        <end position="825"/>
    </location>
</feature>
<feature type="region of interest" description="Disordered" evidence="1">
    <location>
        <begin position="276"/>
        <end position="350"/>
    </location>
</feature>
<feature type="compositionally biased region" description="Basic and acidic residues" evidence="1">
    <location>
        <begin position="527"/>
        <end position="551"/>
    </location>
</feature>
<keyword evidence="3" id="KW-1185">Reference proteome</keyword>
<evidence type="ECO:0000313" key="2">
    <source>
        <dbReference type="EMBL" id="KAL1523290.1"/>
    </source>
</evidence>
<accession>A0AB34JMV1</accession>
<feature type="compositionally biased region" description="Polar residues" evidence="1">
    <location>
        <begin position="572"/>
        <end position="587"/>
    </location>
</feature>
<gene>
    <name evidence="2" type="ORF">AB1Y20_018240</name>
</gene>
<feature type="compositionally biased region" description="Polar residues" evidence="1">
    <location>
        <begin position="757"/>
        <end position="774"/>
    </location>
</feature>
<dbReference type="Proteomes" id="UP001515480">
    <property type="component" value="Unassembled WGS sequence"/>
</dbReference>
<proteinExistence type="predicted"/>
<feature type="region of interest" description="Disordered" evidence="1">
    <location>
        <begin position="212"/>
        <end position="262"/>
    </location>
</feature>
<feature type="compositionally biased region" description="Basic and acidic residues" evidence="1">
    <location>
        <begin position="391"/>
        <end position="413"/>
    </location>
</feature>
<dbReference type="InterPro" id="IPR011989">
    <property type="entry name" value="ARM-like"/>
</dbReference>
<feature type="compositionally biased region" description="Polar residues" evidence="1">
    <location>
        <begin position="712"/>
        <end position="750"/>
    </location>
</feature>
<feature type="compositionally biased region" description="Polar residues" evidence="1">
    <location>
        <begin position="234"/>
        <end position="243"/>
    </location>
</feature>
<dbReference type="AlphaFoldDB" id="A0AB34JMV1"/>
<feature type="region of interest" description="Disordered" evidence="1">
    <location>
        <begin position="461"/>
        <end position="553"/>
    </location>
</feature>
<feature type="region of interest" description="Disordered" evidence="1">
    <location>
        <begin position="1"/>
        <end position="26"/>
    </location>
</feature>
<organism evidence="2 3">
    <name type="scientific">Prymnesium parvum</name>
    <name type="common">Toxic golden alga</name>
    <dbReference type="NCBI Taxonomy" id="97485"/>
    <lineage>
        <taxon>Eukaryota</taxon>
        <taxon>Haptista</taxon>
        <taxon>Haptophyta</taxon>
        <taxon>Prymnesiophyceae</taxon>
        <taxon>Prymnesiales</taxon>
        <taxon>Prymnesiaceae</taxon>
        <taxon>Prymnesium</taxon>
    </lineage>
</organism>
<feature type="compositionally biased region" description="Basic and acidic residues" evidence="1">
    <location>
        <begin position="251"/>
        <end position="262"/>
    </location>
</feature>
<feature type="compositionally biased region" description="Basic and acidic residues" evidence="1">
    <location>
        <begin position="841"/>
        <end position="856"/>
    </location>
</feature>
<feature type="region of interest" description="Disordered" evidence="1">
    <location>
        <begin position="617"/>
        <end position="666"/>
    </location>
</feature>
<feature type="compositionally biased region" description="Basic and acidic residues" evidence="1">
    <location>
        <begin position="212"/>
        <end position="232"/>
    </location>
</feature>
<reference evidence="2 3" key="1">
    <citation type="journal article" date="2024" name="Science">
        <title>Giant polyketide synthase enzymes in the biosynthesis of giant marine polyether toxins.</title>
        <authorList>
            <person name="Fallon T.R."/>
            <person name="Shende V.V."/>
            <person name="Wierzbicki I.H."/>
            <person name="Pendleton A.L."/>
            <person name="Watervoot N.F."/>
            <person name="Auber R.P."/>
            <person name="Gonzalez D.J."/>
            <person name="Wisecaver J.H."/>
            <person name="Moore B.S."/>
        </authorList>
    </citation>
    <scope>NUCLEOTIDE SEQUENCE [LARGE SCALE GENOMIC DNA]</scope>
    <source>
        <strain evidence="2 3">12B1</strain>
    </source>
</reference>
<feature type="compositionally biased region" description="Basic and acidic residues" evidence="1">
    <location>
        <begin position="867"/>
        <end position="876"/>
    </location>
</feature>
<dbReference type="EMBL" id="JBGBPQ010000006">
    <property type="protein sequence ID" value="KAL1523290.1"/>
    <property type="molecule type" value="Genomic_DNA"/>
</dbReference>
<evidence type="ECO:0008006" key="4">
    <source>
        <dbReference type="Google" id="ProtNLM"/>
    </source>
</evidence>
<feature type="compositionally biased region" description="Polar residues" evidence="1">
    <location>
        <begin position="784"/>
        <end position="796"/>
    </location>
</feature>
<feature type="region of interest" description="Disordered" evidence="1">
    <location>
        <begin position="689"/>
        <end position="915"/>
    </location>
</feature>
<feature type="compositionally biased region" description="Polar residues" evidence="1">
    <location>
        <begin position="628"/>
        <end position="654"/>
    </location>
</feature>
<name>A0AB34JMV1_PRYPA</name>
<sequence length="915" mass="97605">MSADVAEASGSEVAATNAEGAQVSGRGNEYRKPFEELLHKLDPSEEFTTRQYAAHALAQMLVRDVRKDSAEFQLGLEYFRENDPAPSIVALGKQAEETNDVITLQLVCSCITNLAAGDGQLMGGREVGGLIARCLVSSDETRGSGGPQRIALRHYALAAAFNLSAQNDILAELTANHCGPLLLACSRDNTDPSAKKHAKGVVANLRRYAAQRRAEKGKKGSVRRAEPARVREAGSSSEGSPTSKAKAKGKARTDKEKKLEKTIVEREEMQLLVHDGRERGHTPEASEHEHEITANRLHPGARYHAVRDENSSEEEAAASAQDSPPAGRAPHEVAHAGANPHLDQPACASCSSSRFHEPTAFCFSEARGEMYAQRKAPEGEWSGGTPQEELSSSRDHRAFEGTRLDESTGERPRAAALERPAPAVADNIEVRSVSDGAEAWEQEHLEVDAFIAELEETVREGVSMGESQDVDKFLEEEEAKSERSAKSASERSAKSASERSPKSPDAPRLPDPSVDEGQALSGVESSIEEKDARSKDSMKDASKLRGPRTIDETAADIEQDIAWLLAEENQKSEAPSQGAIASQKSSLRGSQRAAAQFSREVGLGSFEIGVAKPNEGTAAQAKGGVPLCQSSRSFDSRGLSTASLRSGMESTSPGMRSPGPIGMVTAMGMERTSPGVRSPISVGRCASVGVEGSSSGAWPPGASCRGVAQPSPLWSSRGSGDSRHQSSYGSSNASVRRFPSSHSYDGSSASPLYDLSPSYNVHSPPWTGTPSGMESSLRPWASLAPSTRASHASSPAGSWRSHPTSDDARQPASDECNNLLSSSQRIGLAPRWSSDPPSLRIHSDSDSWREGARTESSRSGPSGSDPVFERGQRSDDDLYQFASTRSFERSSCAGMWKSGGSSHSPERISRGSGMS</sequence>
<dbReference type="Gene3D" id="1.25.10.10">
    <property type="entry name" value="Leucine-rich Repeat Variant"/>
    <property type="match status" value="1"/>
</dbReference>
<protein>
    <recommendedName>
        <fullName evidence="4">Protein HGH1 homolog</fullName>
    </recommendedName>
</protein>
<feature type="compositionally biased region" description="Basic and acidic residues" evidence="1">
    <location>
        <begin position="480"/>
        <end position="502"/>
    </location>
</feature>
<feature type="region of interest" description="Disordered" evidence="1">
    <location>
        <begin position="568"/>
        <end position="587"/>
    </location>
</feature>
<evidence type="ECO:0000256" key="1">
    <source>
        <dbReference type="SAM" id="MobiDB-lite"/>
    </source>
</evidence>
<evidence type="ECO:0000313" key="3">
    <source>
        <dbReference type="Proteomes" id="UP001515480"/>
    </source>
</evidence>
<feature type="compositionally biased region" description="Basic and acidic residues" evidence="1">
    <location>
        <begin position="276"/>
        <end position="293"/>
    </location>
</feature>